<sequence>MEIGNVKADVNLVLNLREAERHRRYFDYFIDEILWLSFLGMSETSLKKEEVTLGGVKETREEECSDDKLVLDICLKRKRLDEEEEEEVVEEENDGFKTPTRPENRIPIVRECPPAPMKRSSEMFRGRTMYCRRRLSFLPEDDVNSFITDLQWRTTTMTIKK</sequence>
<accession>A0A8T2G5Q5</accession>
<dbReference type="AlphaFoldDB" id="A0A8T2G5Q5"/>
<dbReference type="PANTHER" id="PTHR33142:SF111">
    <property type="entry name" value="CYCLIN-DEPENDENT PROTEIN KINASE INHIBITOR SMR12"/>
    <property type="match status" value="1"/>
</dbReference>
<reference evidence="4 5" key="1">
    <citation type="submission" date="2020-12" db="EMBL/GenBank/DDBJ databases">
        <title>Concerted genomic and epigenomic changes stabilize Arabidopsis allopolyploids.</title>
        <authorList>
            <person name="Chen Z."/>
        </authorList>
    </citation>
    <scope>NUCLEOTIDE SEQUENCE [LARGE SCALE GENOMIC DNA]</scope>
    <source>
        <strain evidence="4">As9502</strain>
        <tissue evidence="4">Leaf</tissue>
    </source>
</reference>
<feature type="compositionally biased region" description="Acidic residues" evidence="3">
    <location>
        <begin position="84"/>
        <end position="93"/>
    </location>
</feature>
<evidence type="ECO:0000256" key="2">
    <source>
        <dbReference type="ARBA" id="ARBA00023306"/>
    </source>
</evidence>
<dbReference type="GO" id="GO:0004860">
    <property type="term" value="F:protein kinase inhibitor activity"/>
    <property type="evidence" value="ECO:0007669"/>
    <property type="project" value="UniProtKB-KW"/>
</dbReference>
<organism evidence="4 5">
    <name type="scientific">Arabidopsis suecica</name>
    <name type="common">Swedish thale-cress</name>
    <name type="synonym">Cardaminopsis suecica</name>
    <dbReference type="NCBI Taxonomy" id="45249"/>
    <lineage>
        <taxon>Eukaryota</taxon>
        <taxon>Viridiplantae</taxon>
        <taxon>Streptophyta</taxon>
        <taxon>Embryophyta</taxon>
        <taxon>Tracheophyta</taxon>
        <taxon>Spermatophyta</taxon>
        <taxon>Magnoliopsida</taxon>
        <taxon>eudicotyledons</taxon>
        <taxon>Gunneridae</taxon>
        <taxon>Pentapetalae</taxon>
        <taxon>rosids</taxon>
        <taxon>malvids</taxon>
        <taxon>Brassicales</taxon>
        <taxon>Brassicaceae</taxon>
        <taxon>Camelineae</taxon>
        <taxon>Arabidopsis</taxon>
    </lineage>
</organism>
<evidence type="ECO:0000313" key="4">
    <source>
        <dbReference type="EMBL" id="KAG7643457.1"/>
    </source>
</evidence>
<dbReference type="OrthoDB" id="662905at2759"/>
<keyword evidence="2" id="KW-0131">Cell cycle</keyword>
<dbReference type="InterPro" id="IPR040389">
    <property type="entry name" value="SMR"/>
</dbReference>
<comment type="caution">
    <text evidence="4">The sequence shown here is derived from an EMBL/GenBank/DDBJ whole genome shotgun (WGS) entry which is preliminary data.</text>
</comment>
<evidence type="ECO:0000256" key="3">
    <source>
        <dbReference type="SAM" id="MobiDB-lite"/>
    </source>
</evidence>
<name>A0A8T2G5Q5_ARASU</name>
<proteinExistence type="predicted"/>
<gene>
    <name evidence="4" type="ORF">ISN44_As02g032630</name>
</gene>
<dbReference type="PANTHER" id="PTHR33142">
    <property type="entry name" value="CYCLIN-DEPENDENT PROTEIN KINASE INHIBITOR SMR13"/>
    <property type="match status" value="1"/>
</dbReference>
<dbReference type="GO" id="GO:0032875">
    <property type="term" value="P:regulation of DNA endoreduplication"/>
    <property type="evidence" value="ECO:0007669"/>
    <property type="project" value="InterPro"/>
</dbReference>
<feature type="region of interest" description="Disordered" evidence="3">
    <location>
        <begin position="84"/>
        <end position="106"/>
    </location>
</feature>
<keyword evidence="1" id="KW-0649">Protein kinase inhibitor</keyword>
<keyword evidence="5" id="KW-1185">Reference proteome</keyword>
<dbReference type="EMBL" id="JAEFBJ010000002">
    <property type="protein sequence ID" value="KAG7643457.1"/>
    <property type="molecule type" value="Genomic_DNA"/>
</dbReference>
<evidence type="ECO:0000313" key="5">
    <source>
        <dbReference type="Proteomes" id="UP000694251"/>
    </source>
</evidence>
<evidence type="ECO:0000256" key="1">
    <source>
        <dbReference type="ARBA" id="ARBA00023013"/>
    </source>
</evidence>
<protein>
    <submittedName>
        <fullName evidence="4">Uncharacterized protein</fullName>
    </submittedName>
</protein>
<dbReference type="Proteomes" id="UP000694251">
    <property type="component" value="Chromosome 2"/>
</dbReference>